<evidence type="ECO:0000256" key="8">
    <source>
        <dbReference type="ARBA" id="ARBA00047848"/>
    </source>
</evidence>
<keyword evidence="5 10" id="KW-0057">Aromatic amino acid biosynthesis</keyword>
<keyword evidence="4 10" id="KW-0028">Amino-acid biosynthesis</keyword>
<dbReference type="PROSITE" id="PS51671">
    <property type="entry name" value="ACT"/>
    <property type="match status" value="1"/>
</dbReference>
<dbReference type="GO" id="GO:0009094">
    <property type="term" value="P:L-phenylalanine biosynthetic process"/>
    <property type="evidence" value="ECO:0007669"/>
    <property type="project" value="UniProtKB-UniPathway"/>
</dbReference>
<dbReference type="PROSITE" id="PS00857">
    <property type="entry name" value="PREPHENATE_DEHYDR_1"/>
    <property type="match status" value="1"/>
</dbReference>
<dbReference type="PANTHER" id="PTHR21022">
    <property type="entry name" value="PREPHENATE DEHYDRATASE P PROTEIN"/>
    <property type="match status" value="1"/>
</dbReference>
<dbReference type="STRING" id="1121877.FEAC_16420"/>
<evidence type="ECO:0000256" key="3">
    <source>
        <dbReference type="ARBA" id="ARBA00021872"/>
    </source>
</evidence>
<dbReference type="AlphaFoldDB" id="A0A0D8FTF4"/>
<evidence type="ECO:0000259" key="12">
    <source>
        <dbReference type="PROSITE" id="PS51671"/>
    </source>
</evidence>
<organism evidence="13 14">
    <name type="scientific">Ferrimicrobium acidiphilum DSM 19497</name>
    <dbReference type="NCBI Taxonomy" id="1121877"/>
    <lineage>
        <taxon>Bacteria</taxon>
        <taxon>Bacillati</taxon>
        <taxon>Actinomycetota</taxon>
        <taxon>Acidimicrobiia</taxon>
        <taxon>Acidimicrobiales</taxon>
        <taxon>Acidimicrobiaceae</taxon>
        <taxon>Ferrimicrobium</taxon>
    </lineage>
</organism>
<evidence type="ECO:0000256" key="7">
    <source>
        <dbReference type="ARBA" id="ARBA00023239"/>
    </source>
</evidence>
<evidence type="ECO:0000256" key="6">
    <source>
        <dbReference type="ARBA" id="ARBA00023222"/>
    </source>
</evidence>
<dbReference type="InterPro" id="IPR002912">
    <property type="entry name" value="ACT_dom"/>
</dbReference>
<dbReference type="FunFam" id="3.30.70.260:FF:000012">
    <property type="entry name" value="Prephenate dehydratase"/>
    <property type="match status" value="1"/>
</dbReference>
<dbReference type="GO" id="GO:0005737">
    <property type="term" value="C:cytoplasm"/>
    <property type="evidence" value="ECO:0007669"/>
    <property type="project" value="TreeGrafter"/>
</dbReference>
<comment type="catalytic activity">
    <reaction evidence="8 10">
        <text>prephenate + H(+) = 3-phenylpyruvate + CO2 + H2O</text>
        <dbReference type="Rhea" id="RHEA:21648"/>
        <dbReference type="ChEBI" id="CHEBI:15377"/>
        <dbReference type="ChEBI" id="CHEBI:15378"/>
        <dbReference type="ChEBI" id="CHEBI:16526"/>
        <dbReference type="ChEBI" id="CHEBI:18005"/>
        <dbReference type="ChEBI" id="CHEBI:29934"/>
        <dbReference type="EC" id="4.2.1.51"/>
    </reaction>
</comment>
<keyword evidence="6 10" id="KW-0584">Phenylalanine biosynthesis</keyword>
<dbReference type="PIRSF" id="PIRSF001500">
    <property type="entry name" value="Chor_mut_pdt_Ppr"/>
    <property type="match status" value="1"/>
</dbReference>
<feature type="domain" description="ACT" evidence="12">
    <location>
        <begin position="202"/>
        <end position="279"/>
    </location>
</feature>
<evidence type="ECO:0000313" key="13">
    <source>
        <dbReference type="EMBL" id="KJE76563.1"/>
    </source>
</evidence>
<feature type="site" description="Essential for prephenate dehydratase activity" evidence="9">
    <location>
        <position position="181"/>
    </location>
</feature>
<dbReference type="Pfam" id="PF01842">
    <property type="entry name" value="ACT"/>
    <property type="match status" value="1"/>
</dbReference>
<keyword evidence="14" id="KW-1185">Reference proteome</keyword>
<evidence type="ECO:0000256" key="1">
    <source>
        <dbReference type="ARBA" id="ARBA00004741"/>
    </source>
</evidence>
<dbReference type="PATRIC" id="fig|1121877.4.peg.1821"/>
<accession>A0A0D8FTF4</accession>
<dbReference type="InterPro" id="IPR018528">
    <property type="entry name" value="Preph_deHydtase_CS"/>
</dbReference>
<dbReference type="GeneID" id="78372812"/>
<dbReference type="Gene3D" id="3.30.70.260">
    <property type="match status" value="1"/>
</dbReference>
<evidence type="ECO:0000313" key="14">
    <source>
        <dbReference type="Proteomes" id="UP000032336"/>
    </source>
</evidence>
<dbReference type="Proteomes" id="UP000032336">
    <property type="component" value="Unassembled WGS sequence"/>
</dbReference>
<dbReference type="PROSITE" id="PS00858">
    <property type="entry name" value="PREPHENATE_DEHYDR_2"/>
    <property type="match status" value="1"/>
</dbReference>
<comment type="pathway">
    <text evidence="1 10">Amino-acid biosynthesis; L-phenylalanine biosynthesis; phenylpyruvate from prephenate: step 1/1.</text>
</comment>
<gene>
    <name evidence="13" type="primary">pheA1</name>
    <name evidence="10" type="synonym">pheA</name>
    <name evidence="13" type="ORF">FEAC_16420</name>
</gene>
<dbReference type="OrthoDB" id="9802281at2"/>
<dbReference type="SUPFAM" id="SSF55021">
    <property type="entry name" value="ACT-like"/>
    <property type="match status" value="1"/>
</dbReference>
<sequence>MDEPHRVRIAYLGPAGTFTEEALIEFMGTRPYDGIPRPTIEDVLTDVVIGSSDYGFVPIENSIEGTVTPTLDAMIFRFRLQIYAEYILPVRQQLIAAKGARLEDIHSVYSYSHALAQVGRFLRDRLPRAELHHTDSTAEAVRLVADAKSDAIAAIGPKRAAELYGLDVLIADIDDHAANSTRFLLLNNDTIPRPTGDDKTSIVCFQVEDRPGSLLSILAEIASRGINLTKLESRPTKTGIGIYCFAIDFGGHIAERHVQEVITDLNRYLGHVKFLGSYPAFVNQKHHSEANSTIDPLVGELLGQIESSRPTQ</sequence>
<dbReference type="CDD" id="cd13633">
    <property type="entry name" value="PBP2_Sa-PDT_like"/>
    <property type="match status" value="1"/>
</dbReference>
<dbReference type="GO" id="GO:0004664">
    <property type="term" value="F:prephenate dehydratase activity"/>
    <property type="evidence" value="ECO:0007669"/>
    <property type="project" value="UniProtKB-UniRule"/>
</dbReference>
<evidence type="ECO:0000259" key="11">
    <source>
        <dbReference type="PROSITE" id="PS51171"/>
    </source>
</evidence>
<dbReference type="NCBIfam" id="NF008865">
    <property type="entry name" value="PRK11898.1"/>
    <property type="match status" value="1"/>
</dbReference>
<dbReference type="CDD" id="cd04905">
    <property type="entry name" value="ACT_CM-PDT"/>
    <property type="match status" value="1"/>
</dbReference>
<dbReference type="PANTHER" id="PTHR21022:SF19">
    <property type="entry name" value="PREPHENATE DEHYDRATASE-RELATED"/>
    <property type="match status" value="1"/>
</dbReference>
<dbReference type="PROSITE" id="PS51171">
    <property type="entry name" value="PREPHENATE_DEHYDR_3"/>
    <property type="match status" value="1"/>
</dbReference>
<evidence type="ECO:0000256" key="2">
    <source>
        <dbReference type="ARBA" id="ARBA00013147"/>
    </source>
</evidence>
<dbReference type="RefSeq" id="WP_081901067.1">
    <property type="nucleotide sequence ID" value="NZ_JQKF01000011.1"/>
</dbReference>
<dbReference type="InterPro" id="IPR008242">
    <property type="entry name" value="Chor_mutase/pphenate_deHydtase"/>
</dbReference>
<evidence type="ECO:0000256" key="9">
    <source>
        <dbReference type="PIRSR" id="PIRSR001500-2"/>
    </source>
</evidence>
<feature type="domain" description="Prephenate dehydratase" evidence="11">
    <location>
        <begin position="8"/>
        <end position="188"/>
    </location>
</feature>
<keyword evidence="7 10" id="KW-0456">Lyase</keyword>
<dbReference type="InterPro" id="IPR001086">
    <property type="entry name" value="Preph_deHydtase"/>
</dbReference>
<reference evidence="13 14" key="1">
    <citation type="submission" date="2015-01" db="EMBL/GenBank/DDBJ databases">
        <title>Draft genome of the acidophilic iron oxidizer Ferrimicrobium acidiphilum strain T23.</title>
        <authorList>
            <person name="Poehlein A."/>
            <person name="Eisen S."/>
            <person name="Schloemann M."/>
            <person name="Johnson B.D."/>
            <person name="Daniel R."/>
            <person name="Muehling M."/>
        </authorList>
    </citation>
    <scope>NUCLEOTIDE SEQUENCE [LARGE SCALE GENOMIC DNA]</scope>
    <source>
        <strain evidence="13 14">T23</strain>
    </source>
</reference>
<dbReference type="EMBL" id="JXUW01000014">
    <property type="protein sequence ID" value="KJE76563.1"/>
    <property type="molecule type" value="Genomic_DNA"/>
</dbReference>
<proteinExistence type="predicted"/>
<evidence type="ECO:0000256" key="5">
    <source>
        <dbReference type="ARBA" id="ARBA00023141"/>
    </source>
</evidence>
<dbReference type="Gene3D" id="3.40.190.10">
    <property type="entry name" value="Periplasmic binding protein-like II"/>
    <property type="match status" value="2"/>
</dbReference>
<comment type="caution">
    <text evidence="13">The sequence shown here is derived from an EMBL/GenBank/DDBJ whole genome shotgun (WGS) entry which is preliminary data.</text>
</comment>
<dbReference type="EC" id="4.2.1.51" evidence="2 10"/>
<evidence type="ECO:0000256" key="4">
    <source>
        <dbReference type="ARBA" id="ARBA00022605"/>
    </source>
</evidence>
<dbReference type="InterPro" id="IPR045865">
    <property type="entry name" value="ACT-like_dom_sf"/>
</dbReference>
<protein>
    <recommendedName>
        <fullName evidence="3 10">Prephenate dehydratase</fullName>
        <shortName evidence="10">PDT</shortName>
        <ecNumber evidence="2 10">4.2.1.51</ecNumber>
    </recommendedName>
</protein>
<dbReference type="eggNOG" id="COG0077">
    <property type="taxonomic scope" value="Bacteria"/>
</dbReference>
<name>A0A0D8FTF4_9ACTN</name>
<dbReference type="Pfam" id="PF00800">
    <property type="entry name" value="PDT"/>
    <property type="match status" value="1"/>
</dbReference>
<dbReference type="SUPFAM" id="SSF53850">
    <property type="entry name" value="Periplasmic binding protein-like II"/>
    <property type="match status" value="1"/>
</dbReference>
<evidence type="ECO:0000256" key="10">
    <source>
        <dbReference type="RuleBase" id="RU361254"/>
    </source>
</evidence>
<dbReference type="UniPathway" id="UPA00121">
    <property type="reaction ID" value="UER00345"/>
</dbReference>